<evidence type="ECO:0000259" key="3">
    <source>
        <dbReference type="PROSITE" id="PS51387"/>
    </source>
</evidence>
<proteinExistence type="predicted"/>
<dbReference type="InterPro" id="IPR010031">
    <property type="entry name" value="FAD_lactone_oxidase-like"/>
</dbReference>
<dbReference type="EMBL" id="BJYZ01000010">
    <property type="protein sequence ID" value="GEO38393.1"/>
    <property type="molecule type" value="Genomic_DNA"/>
</dbReference>
<dbReference type="Proteomes" id="UP000321523">
    <property type="component" value="Unassembled WGS sequence"/>
</dbReference>
<keyword evidence="1" id="KW-0274">FAD</keyword>
<dbReference type="GO" id="GO:0016899">
    <property type="term" value="F:oxidoreductase activity, acting on the CH-OH group of donors, oxygen as acceptor"/>
    <property type="evidence" value="ECO:0007669"/>
    <property type="project" value="InterPro"/>
</dbReference>
<keyword evidence="1" id="KW-0285">Flavoprotein</keyword>
<name>A0A512DPJ1_9PROT</name>
<evidence type="ECO:0000313" key="4">
    <source>
        <dbReference type="EMBL" id="GEO38393.1"/>
    </source>
</evidence>
<dbReference type="InterPro" id="IPR016166">
    <property type="entry name" value="FAD-bd_PCMH"/>
</dbReference>
<dbReference type="PROSITE" id="PS51387">
    <property type="entry name" value="FAD_PCMH"/>
    <property type="match status" value="1"/>
</dbReference>
<dbReference type="GO" id="GO:0071949">
    <property type="term" value="F:FAD binding"/>
    <property type="evidence" value="ECO:0007669"/>
    <property type="project" value="InterPro"/>
</dbReference>
<dbReference type="InterPro" id="IPR036318">
    <property type="entry name" value="FAD-bd_PCMH-like_sf"/>
</dbReference>
<dbReference type="PANTHER" id="PTHR43762">
    <property type="entry name" value="L-GULONOLACTONE OXIDASE"/>
    <property type="match status" value="1"/>
</dbReference>
<dbReference type="InterPro" id="IPR016169">
    <property type="entry name" value="FAD-bd_PCMH_sub2"/>
</dbReference>
<dbReference type="Gene3D" id="3.30.465.10">
    <property type="match status" value="1"/>
</dbReference>
<protein>
    <submittedName>
        <fullName evidence="4">FAD-linked oxidase</fullName>
    </submittedName>
</protein>
<accession>A0A512DPJ1</accession>
<dbReference type="Pfam" id="PF01565">
    <property type="entry name" value="FAD_binding_4"/>
    <property type="match status" value="1"/>
</dbReference>
<dbReference type="AlphaFoldDB" id="A0A512DPJ1"/>
<evidence type="ECO:0000313" key="5">
    <source>
        <dbReference type="Proteomes" id="UP000321523"/>
    </source>
</evidence>
<evidence type="ECO:0000256" key="1">
    <source>
        <dbReference type="ARBA" id="ARBA00022827"/>
    </source>
</evidence>
<feature type="region of interest" description="Disordered" evidence="2">
    <location>
        <begin position="244"/>
        <end position="270"/>
    </location>
</feature>
<dbReference type="InterPro" id="IPR006094">
    <property type="entry name" value="Oxid_FAD_bind_N"/>
</dbReference>
<comment type="caution">
    <text evidence="4">The sequence shown here is derived from an EMBL/GenBank/DDBJ whole genome shotgun (WGS) entry which is preliminary data.</text>
</comment>
<sequence length="468" mass="50742">MAMTRSYLSWGRFHRFGHEAVRPSRDQDMPGLLGGALPHPMLAYGMGRSYGDSCLNDGGALIDMRGLDRFLDFDRDTGVLTCEAGVSLATILGVISRRAEPDALWFLPVSPGTKFVTVGGAIANDVHGKNHHGAGTFGEHVLSFRLARSDGSVMTCGPGENEPLFRATIGGLGLTGVILDVRLQLRLVSSLILEVEDIRVDSLDEFYRLSEDSLAEWEYTAAWIDCLAFGTALGRGIYTRARHAPAGTGPVRSRPAGADSGKTGSAKGRLGVPVSAPDGMLNNTFVKAFNAVYHRKLAGRKVVRRLVDFDPVFYPLDAINDWNRLYGNAGFLQYQSAVPDQDAYQTTRDQLGLIAEAGQGSFLAVLKTFGERRNPGLLSFPVAGTTLALDFPNRGNPTLDLLERLDEVTARAGGRVYPAKDGRVSAARFQASYPQWRDLAAHADPAFSSSFWRRVTGGHADHQDESPT</sequence>
<feature type="domain" description="FAD-binding PCMH-type" evidence="3">
    <location>
        <begin position="13"/>
        <end position="188"/>
    </location>
</feature>
<reference evidence="4 5" key="1">
    <citation type="submission" date="2019-07" db="EMBL/GenBank/DDBJ databases">
        <title>Whole genome shotgun sequence of Skermanella aerolata NBRC 106429.</title>
        <authorList>
            <person name="Hosoyama A."/>
            <person name="Uohara A."/>
            <person name="Ohji S."/>
            <person name="Ichikawa N."/>
        </authorList>
    </citation>
    <scope>NUCLEOTIDE SEQUENCE [LARGE SCALE GENOMIC DNA]</scope>
    <source>
        <strain evidence="4 5">NBRC 106429</strain>
    </source>
</reference>
<gene>
    <name evidence="4" type="ORF">SAE02_25410</name>
</gene>
<dbReference type="SUPFAM" id="SSF56176">
    <property type="entry name" value="FAD-binding/transporter-associated domain-like"/>
    <property type="match status" value="1"/>
</dbReference>
<evidence type="ECO:0000256" key="2">
    <source>
        <dbReference type="SAM" id="MobiDB-lite"/>
    </source>
</evidence>
<dbReference type="PANTHER" id="PTHR43762:SF1">
    <property type="entry name" value="D-ARABINONO-1,4-LACTONE OXIDASE"/>
    <property type="match status" value="1"/>
</dbReference>
<keyword evidence="5" id="KW-1185">Reference proteome</keyword>
<organism evidence="4 5">
    <name type="scientific">Skermanella aerolata</name>
    <dbReference type="NCBI Taxonomy" id="393310"/>
    <lineage>
        <taxon>Bacteria</taxon>
        <taxon>Pseudomonadati</taxon>
        <taxon>Pseudomonadota</taxon>
        <taxon>Alphaproteobacteria</taxon>
        <taxon>Rhodospirillales</taxon>
        <taxon>Azospirillaceae</taxon>
        <taxon>Skermanella</taxon>
    </lineage>
</organism>